<reference evidence="1" key="1">
    <citation type="submission" date="2023-08" db="EMBL/GenBank/DDBJ databases">
        <authorList>
            <person name="Alioto T."/>
            <person name="Alioto T."/>
            <person name="Gomez Garrido J."/>
        </authorList>
    </citation>
    <scope>NUCLEOTIDE SEQUENCE</scope>
</reference>
<protein>
    <submittedName>
        <fullName evidence="1">Uncharacterized protein</fullName>
    </submittedName>
</protein>
<accession>A0AAV1FUX1</accession>
<evidence type="ECO:0000313" key="1">
    <source>
        <dbReference type="EMBL" id="CAJ1065007.1"/>
    </source>
</evidence>
<sequence length="117" mass="13487">MLTKCFNIPVFELKVTAEESQCQQAHVGTTAPLPKTRIYFIQYMCRMSYVLKHTVKLQENRPLGVQRQHRQQQQESKVGLWVRVTLTGDHRAADGQDRLSARFVIITVDITSSEVKK</sequence>
<organism evidence="1 2">
    <name type="scientific">Xyrichtys novacula</name>
    <name type="common">Pearly razorfish</name>
    <name type="synonym">Hemipteronotus novacula</name>
    <dbReference type="NCBI Taxonomy" id="13765"/>
    <lineage>
        <taxon>Eukaryota</taxon>
        <taxon>Metazoa</taxon>
        <taxon>Chordata</taxon>
        <taxon>Craniata</taxon>
        <taxon>Vertebrata</taxon>
        <taxon>Euteleostomi</taxon>
        <taxon>Actinopterygii</taxon>
        <taxon>Neopterygii</taxon>
        <taxon>Teleostei</taxon>
        <taxon>Neoteleostei</taxon>
        <taxon>Acanthomorphata</taxon>
        <taxon>Eupercaria</taxon>
        <taxon>Labriformes</taxon>
        <taxon>Labridae</taxon>
        <taxon>Xyrichtys</taxon>
    </lineage>
</organism>
<proteinExistence type="predicted"/>
<name>A0AAV1FUX1_XYRNO</name>
<dbReference type="AlphaFoldDB" id="A0AAV1FUX1"/>
<dbReference type="EMBL" id="OY660873">
    <property type="protein sequence ID" value="CAJ1065007.1"/>
    <property type="molecule type" value="Genomic_DNA"/>
</dbReference>
<dbReference type="Proteomes" id="UP001178508">
    <property type="component" value="Chromosome 10"/>
</dbReference>
<evidence type="ECO:0000313" key="2">
    <source>
        <dbReference type="Proteomes" id="UP001178508"/>
    </source>
</evidence>
<keyword evidence="2" id="KW-1185">Reference proteome</keyword>
<gene>
    <name evidence="1" type="ORF">XNOV1_A042304</name>
</gene>